<protein>
    <submittedName>
        <fullName evidence="2">Uncharacterized protein</fullName>
    </submittedName>
</protein>
<dbReference type="Proteomes" id="UP000277580">
    <property type="component" value="Unassembled WGS sequence"/>
</dbReference>
<evidence type="ECO:0000256" key="1">
    <source>
        <dbReference type="SAM" id="SignalP"/>
    </source>
</evidence>
<keyword evidence="3" id="KW-1185">Reference proteome</keyword>
<evidence type="ECO:0000313" key="3">
    <source>
        <dbReference type="Proteomes" id="UP000277580"/>
    </source>
</evidence>
<accession>A0A3N4KE89</accession>
<dbReference type="EMBL" id="ML119158">
    <property type="protein sequence ID" value="RPB08800.1"/>
    <property type="molecule type" value="Genomic_DNA"/>
</dbReference>
<proteinExistence type="predicted"/>
<dbReference type="InParanoid" id="A0A3N4KE89"/>
<feature type="chain" id="PRO_5018047340" evidence="1">
    <location>
        <begin position="16"/>
        <end position="163"/>
    </location>
</feature>
<sequence>MKFLLLLLLTTLTTAAVLRPHNTTATTLTPFTFLGRCTIPAGHLHPTLEELGGLTPHSAKKCQGATNSPSAADVAALSVSITKRRACCVKKHGAAKCSTLRRVGNAEAVICGEAGWCHPCGMVAVLVADIARSCRWGEGGEVLAAGTWNVKVGGRGSVTVFGM</sequence>
<keyword evidence="1" id="KW-0732">Signal</keyword>
<dbReference type="OrthoDB" id="10323477at2759"/>
<organism evidence="2 3">
    <name type="scientific">Morchella conica CCBAS932</name>
    <dbReference type="NCBI Taxonomy" id="1392247"/>
    <lineage>
        <taxon>Eukaryota</taxon>
        <taxon>Fungi</taxon>
        <taxon>Dikarya</taxon>
        <taxon>Ascomycota</taxon>
        <taxon>Pezizomycotina</taxon>
        <taxon>Pezizomycetes</taxon>
        <taxon>Pezizales</taxon>
        <taxon>Morchellaceae</taxon>
        <taxon>Morchella</taxon>
    </lineage>
</organism>
<evidence type="ECO:0000313" key="2">
    <source>
        <dbReference type="EMBL" id="RPB08800.1"/>
    </source>
</evidence>
<name>A0A3N4KE89_9PEZI</name>
<reference evidence="2 3" key="1">
    <citation type="journal article" date="2018" name="Nat. Ecol. Evol.">
        <title>Pezizomycetes genomes reveal the molecular basis of ectomycorrhizal truffle lifestyle.</title>
        <authorList>
            <person name="Murat C."/>
            <person name="Payen T."/>
            <person name="Noel B."/>
            <person name="Kuo A."/>
            <person name="Morin E."/>
            <person name="Chen J."/>
            <person name="Kohler A."/>
            <person name="Krizsan K."/>
            <person name="Balestrini R."/>
            <person name="Da Silva C."/>
            <person name="Montanini B."/>
            <person name="Hainaut M."/>
            <person name="Levati E."/>
            <person name="Barry K.W."/>
            <person name="Belfiori B."/>
            <person name="Cichocki N."/>
            <person name="Clum A."/>
            <person name="Dockter R.B."/>
            <person name="Fauchery L."/>
            <person name="Guy J."/>
            <person name="Iotti M."/>
            <person name="Le Tacon F."/>
            <person name="Lindquist E.A."/>
            <person name="Lipzen A."/>
            <person name="Malagnac F."/>
            <person name="Mello A."/>
            <person name="Molinier V."/>
            <person name="Miyauchi S."/>
            <person name="Poulain J."/>
            <person name="Riccioni C."/>
            <person name="Rubini A."/>
            <person name="Sitrit Y."/>
            <person name="Splivallo R."/>
            <person name="Traeger S."/>
            <person name="Wang M."/>
            <person name="Zifcakova L."/>
            <person name="Wipf D."/>
            <person name="Zambonelli A."/>
            <person name="Paolocci F."/>
            <person name="Nowrousian M."/>
            <person name="Ottonello S."/>
            <person name="Baldrian P."/>
            <person name="Spatafora J.W."/>
            <person name="Henrissat B."/>
            <person name="Nagy L.G."/>
            <person name="Aury J.M."/>
            <person name="Wincker P."/>
            <person name="Grigoriev I.V."/>
            <person name="Bonfante P."/>
            <person name="Martin F.M."/>
        </authorList>
    </citation>
    <scope>NUCLEOTIDE SEQUENCE [LARGE SCALE GENOMIC DNA]</scope>
    <source>
        <strain evidence="2 3">CCBAS932</strain>
    </source>
</reference>
<gene>
    <name evidence="2" type="ORF">P167DRAFT_577844</name>
</gene>
<dbReference type="AlphaFoldDB" id="A0A3N4KE89"/>
<feature type="signal peptide" evidence="1">
    <location>
        <begin position="1"/>
        <end position="15"/>
    </location>
</feature>